<dbReference type="AlphaFoldDB" id="A0A2N0QQM8"/>
<reference evidence="1 2" key="1">
    <citation type="submission" date="2017-10" db="EMBL/GenBank/DDBJ databases">
        <title>Extensive intraspecific genome diversity in a model arbuscular mycorrhizal fungus.</title>
        <authorList>
            <person name="Chen E.C.H."/>
            <person name="Morin E."/>
            <person name="Baudet D."/>
            <person name="Noel J."/>
            <person name="Ndikumana S."/>
            <person name="Charron P."/>
            <person name="St-Onge C."/>
            <person name="Giorgi J."/>
            <person name="Grigoriev I.V."/>
            <person name="Roux C."/>
            <person name="Martin F.M."/>
            <person name="Corradi N."/>
        </authorList>
    </citation>
    <scope>NUCLEOTIDE SEQUENCE [LARGE SCALE GENOMIC DNA]</scope>
    <source>
        <strain evidence="1 2">A1</strain>
    </source>
</reference>
<sequence>MVDSSDGYHTAKFNLKTNLPSFNSDQNDKKVVEDVKKLLERVILLILHKWKYFDKDYDLNINWVEGKQTKNNTRHSLEERFGIPFPTINLINLNVLLFNSKVILKIPKLPHDELKLNQVIDAEIIAGSHIDKCVFIPCITLTASESKLPFILN</sequence>
<dbReference type="Proteomes" id="UP000232688">
    <property type="component" value="Unassembled WGS sequence"/>
</dbReference>
<organism evidence="1 2">
    <name type="scientific">Rhizophagus irregularis</name>
    <dbReference type="NCBI Taxonomy" id="588596"/>
    <lineage>
        <taxon>Eukaryota</taxon>
        <taxon>Fungi</taxon>
        <taxon>Fungi incertae sedis</taxon>
        <taxon>Mucoromycota</taxon>
        <taxon>Glomeromycotina</taxon>
        <taxon>Glomeromycetes</taxon>
        <taxon>Glomerales</taxon>
        <taxon>Glomeraceae</taxon>
        <taxon>Rhizophagus</taxon>
    </lineage>
</organism>
<evidence type="ECO:0000313" key="1">
    <source>
        <dbReference type="EMBL" id="PKC53353.1"/>
    </source>
</evidence>
<protein>
    <submittedName>
        <fullName evidence="1">Uncharacterized protein</fullName>
    </submittedName>
</protein>
<dbReference type="EMBL" id="LLXH01004335">
    <property type="protein sequence ID" value="PKC53353.1"/>
    <property type="molecule type" value="Genomic_DNA"/>
</dbReference>
<name>A0A2N0QQM8_9GLOM</name>
<reference evidence="1 2" key="2">
    <citation type="submission" date="2017-10" db="EMBL/GenBank/DDBJ databases">
        <title>Genome analyses suggest a sexual origin of heterokaryosis in a supposedly ancient asexual fungus.</title>
        <authorList>
            <person name="Corradi N."/>
            <person name="Sedzielewska K."/>
            <person name="Noel J."/>
            <person name="Charron P."/>
            <person name="Farinelli L."/>
            <person name="Marton T."/>
            <person name="Kruger M."/>
            <person name="Pelin A."/>
            <person name="Brachmann A."/>
            <person name="Corradi N."/>
        </authorList>
    </citation>
    <scope>NUCLEOTIDE SEQUENCE [LARGE SCALE GENOMIC DNA]</scope>
    <source>
        <strain evidence="1 2">A1</strain>
    </source>
</reference>
<proteinExistence type="predicted"/>
<evidence type="ECO:0000313" key="2">
    <source>
        <dbReference type="Proteomes" id="UP000232688"/>
    </source>
</evidence>
<dbReference type="VEuPathDB" id="FungiDB:RhiirFUN_010261"/>
<dbReference type="VEuPathDB" id="FungiDB:RhiirA1_479481"/>
<comment type="caution">
    <text evidence="1">The sequence shown here is derived from an EMBL/GenBank/DDBJ whole genome shotgun (WGS) entry which is preliminary data.</text>
</comment>
<gene>
    <name evidence="1" type="ORF">RhiirA1_479481</name>
</gene>
<accession>A0A2N0QQM8</accession>